<evidence type="ECO:0000256" key="1">
    <source>
        <dbReference type="SAM" id="MobiDB-lite"/>
    </source>
</evidence>
<keyword evidence="2" id="KW-1133">Transmembrane helix</keyword>
<reference evidence="3" key="1">
    <citation type="submission" date="2023-03" db="EMBL/GenBank/DDBJ databases">
        <title>Massive genome expansion in bonnet fungi (Mycena s.s.) driven by repeated elements and novel gene families across ecological guilds.</title>
        <authorList>
            <consortium name="Lawrence Berkeley National Laboratory"/>
            <person name="Harder C.B."/>
            <person name="Miyauchi S."/>
            <person name="Viragh M."/>
            <person name="Kuo A."/>
            <person name="Thoen E."/>
            <person name="Andreopoulos B."/>
            <person name="Lu D."/>
            <person name="Skrede I."/>
            <person name="Drula E."/>
            <person name="Henrissat B."/>
            <person name="Morin E."/>
            <person name="Kohler A."/>
            <person name="Barry K."/>
            <person name="LaButti K."/>
            <person name="Morin E."/>
            <person name="Salamov A."/>
            <person name="Lipzen A."/>
            <person name="Mereny Z."/>
            <person name="Hegedus B."/>
            <person name="Baldrian P."/>
            <person name="Stursova M."/>
            <person name="Weitz H."/>
            <person name="Taylor A."/>
            <person name="Grigoriev I.V."/>
            <person name="Nagy L.G."/>
            <person name="Martin F."/>
            <person name="Kauserud H."/>
        </authorList>
    </citation>
    <scope>NUCLEOTIDE SEQUENCE</scope>
    <source>
        <strain evidence="3">CBHHK200</strain>
    </source>
</reference>
<feature type="transmembrane region" description="Helical" evidence="2">
    <location>
        <begin position="214"/>
        <end position="233"/>
    </location>
</feature>
<gene>
    <name evidence="3" type="ORF">C8F04DRAFT_1189553</name>
</gene>
<evidence type="ECO:0000313" key="4">
    <source>
        <dbReference type="Proteomes" id="UP001218188"/>
    </source>
</evidence>
<keyword evidence="2" id="KW-0472">Membrane</keyword>
<protein>
    <submittedName>
        <fullName evidence="3">Uncharacterized protein</fullName>
    </submittedName>
</protein>
<feature type="region of interest" description="Disordered" evidence="1">
    <location>
        <begin position="41"/>
        <end position="99"/>
    </location>
</feature>
<name>A0AAD6WWM9_9AGAR</name>
<evidence type="ECO:0000256" key="2">
    <source>
        <dbReference type="SAM" id="Phobius"/>
    </source>
</evidence>
<dbReference type="Proteomes" id="UP001218188">
    <property type="component" value="Unassembled WGS sequence"/>
</dbReference>
<proteinExistence type="predicted"/>
<keyword evidence="2" id="KW-0812">Transmembrane</keyword>
<feature type="compositionally biased region" description="Basic residues" evidence="1">
    <location>
        <begin position="165"/>
        <end position="174"/>
    </location>
</feature>
<feature type="compositionally biased region" description="Basic and acidic residues" evidence="1">
    <location>
        <begin position="44"/>
        <end position="82"/>
    </location>
</feature>
<organism evidence="3 4">
    <name type="scientific">Mycena alexandri</name>
    <dbReference type="NCBI Taxonomy" id="1745969"/>
    <lineage>
        <taxon>Eukaryota</taxon>
        <taxon>Fungi</taxon>
        <taxon>Dikarya</taxon>
        <taxon>Basidiomycota</taxon>
        <taxon>Agaricomycotina</taxon>
        <taxon>Agaricomycetes</taxon>
        <taxon>Agaricomycetidae</taxon>
        <taxon>Agaricales</taxon>
        <taxon>Marasmiineae</taxon>
        <taxon>Mycenaceae</taxon>
        <taxon>Mycena</taxon>
    </lineage>
</organism>
<feature type="region of interest" description="Disordered" evidence="1">
    <location>
        <begin position="138"/>
        <end position="208"/>
    </location>
</feature>
<sequence length="339" mass="37898">MKKKCTFRARAEYQCLRDVGEEGAKILRKCPVWSVRTVCEETEEEKKGAEESEHAEHSIDVERWTRRGDGEGKDEWAEEARRSPTVSSRPVPSSRTTKITCGASIQRIAGPKQPCRTVRDTTPTTLGQYVASSIIRSLHSADGTHSRIPSPRTDENPARGLDPHRHARMRHPLARRTEPLSPEDEATRSSKRKHSTTVQRDSDNRKMRLKKKRLRTVIPVARVSVLVLCGGWLQGVKVGRQPCGGIGSSGRATSIKYAAMTPVREAACAKEGLPASGAARTSKNVLSKLERYLLGTETKPVIFNMNHPRASIKRRRKVMIQLSDLPDFWIPEGLNRKAD</sequence>
<accession>A0AAD6WWM9</accession>
<keyword evidence="4" id="KW-1185">Reference proteome</keyword>
<feature type="compositionally biased region" description="Basic and acidic residues" evidence="1">
    <location>
        <begin position="152"/>
        <end position="164"/>
    </location>
</feature>
<evidence type="ECO:0000313" key="3">
    <source>
        <dbReference type="EMBL" id="KAJ7027425.1"/>
    </source>
</evidence>
<dbReference type="AlphaFoldDB" id="A0AAD6WWM9"/>
<dbReference type="EMBL" id="JARJCM010000124">
    <property type="protein sequence ID" value="KAJ7027425.1"/>
    <property type="molecule type" value="Genomic_DNA"/>
</dbReference>
<comment type="caution">
    <text evidence="3">The sequence shown here is derived from an EMBL/GenBank/DDBJ whole genome shotgun (WGS) entry which is preliminary data.</text>
</comment>
<feature type="compositionally biased region" description="Low complexity" evidence="1">
    <location>
        <begin position="83"/>
        <end position="97"/>
    </location>
</feature>